<dbReference type="Gene3D" id="3.90.1320.10">
    <property type="entry name" value="Outer-capsid protein sigma 3, large lobe"/>
    <property type="match status" value="1"/>
</dbReference>
<reference evidence="3" key="1">
    <citation type="journal article" date="2013" name="Science">
        <title>The Amborella genome and the evolution of flowering plants.</title>
        <authorList>
            <consortium name="Amborella Genome Project"/>
        </authorList>
    </citation>
    <scope>NUCLEOTIDE SEQUENCE [LARGE SCALE GENOMIC DNA]</scope>
</reference>
<dbReference type="PANTHER" id="PTHR31589:SF110">
    <property type="entry name" value="PROTEIN, PUTATIVE (DUF239)-RELATED"/>
    <property type="match status" value="1"/>
</dbReference>
<dbReference type="Proteomes" id="UP000017836">
    <property type="component" value="Unassembled WGS sequence"/>
</dbReference>
<feature type="domain" description="Neprosin PEP catalytic" evidence="1">
    <location>
        <begin position="1"/>
        <end position="198"/>
    </location>
</feature>
<dbReference type="PANTHER" id="PTHR31589">
    <property type="entry name" value="PROTEIN, PUTATIVE (DUF239)-RELATED-RELATED"/>
    <property type="match status" value="1"/>
</dbReference>
<organism evidence="2 3">
    <name type="scientific">Amborella trichopoda</name>
    <dbReference type="NCBI Taxonomy" id="13333"/>
    <lineage>
        <taxon>Eukaryota</taxon>
        <taxon>Viridiplantae</taxon>
        <taxon>Streptophyta</taxon>
        <taxon>Embryophyta</taxon>
        <taxon>Tracheophyta</taxon>
        <taxon>Spermatophyta</taxon>
        <taxon>Magnoliopsida</taxon>
        <taxon>Amborellales</taxon>
        <taxon>Amborellaceae</taxon>
        <taxon>Amborella</taxon>
    </lineage>
</organism>
<keyword evidence="3" id="KW-1185">Reference proteome</keyword>
<dbReference type="InterPro" id="IPR053168">
    <property type="entry name" value="Glutamic_endopeptidase"/>
</dbReference>
<accession>W1PEP2</accession>
<dbReference type="AlphaFoldDB" id="W1PEP2"/>
<name>W1PEP2_AMBTC</name>
<protein>
    <recommendedName>
        <fullName evidence="1">Neprosin PEP catalytic domain-containing protein</fullName>
    </recommendedName>
</protein>
<evidence type="ECO:0000259" key="1">
    <source>
        <dbReference type="PROSITE" id="PS52045"/>
    </source>
</evidence>
<dbReference type="Gramene" id="ERN06106">
    <property type="protein sequence ID" value="ERN06106"/>
    <property type="gene ID" value="AMTR_s00016p00052620"/>
</dbReference>
<sequence>MFASKKDFYGAIQAVSAWTPQVEVPTEFSAASTWLVNNEGTETNVVGAGWMVNPSLFGDNLTRLFVSWNKVGSQTTGCYNLFCSGFIQTDKNVVLGAYLKPITVPGGTEYFLHYNIIKPLFGTIMNRSRVKYLRTTLHLRCPSIEISSGCPMVYAIAFKAYVLRSVCRDSPRHATWLLAKVSYSAKSRGPKGLNKFKI</sequence>
<evidence type="ECO:0000313" key="3">
    <source>
        <dbReference type="Proteomes" id="UP000017836"/>
    </source>
</evidence>
<dbReference type="HOGENOM" id="CLU_1404172_0_0_1"/>
<dbReference type="PROSITE" id="PS52045">
    <property type="entry name" value="NEPROSIN_PEP_CD"/>
    <property type="match status" value="1"/>
</dbReference>
<dbReference type="InterPro" id="IPR004314">
    <property type="entry name" value="Neprosin"/>
</dbReference>
<dbReference type="EMBL" id="KI393908">
    <property type="protein sequence ID" value="ERN06106.1"/>
    <property type="molecule type" value="Genomic_DNA"/>
</dbReference>
<dbReference type="Pfam" id="PF03080">
    <property type="entry name" value="Neprosin"/>
    <property type="match status" value="1"/>
</dbReference>
<evidence type="ECO:0000313" key="2">
    <source>
        <dbReference type="EMBL" id="ERN06106.1"/>
    </source>
</evidence>
<gene>
    <name evidence="2" type="ORF">AMTR_s00016p00052620</name>
</gene>
<proteinExistence type="predicted"/>